<dbReference type="AlphaFoldDB" id="A0A9P8VKU8"/>
<keyword evidence="2" id="KW-1185">Reference proteome</keyword>
<proteinExistence type="predicted"/>
<dbReference type="Proteomes" id="UP000770015">
    <property type="component" value="Unassembled WGS sequence"/>
</dbReference>
<evidence type="ECO:0000313" key="1">
    <source>
        <dbReference type="EMBL" id="KAH6694048.1"/>
    </source>
</evidence>
<reference evidence="1" key="1">
    <citation type="journal article" date="2021" name="Nat. Commun.">
        <title>Genetic determinants of endophytism in the Arabidopsis root mycobiome.</title>
        <authorList>
            <person name="Mesny F."/>
            <person name="Miyauchi S."/>
            <person name="Thiergart T."/>
            <person name="Pickel B."/>
            <person name="Atanasova L."/>
            <person name="Karlsson M."/>
            <person name="Huettel B."/>
            <person name="Barry K.W."/>
            <person name="Haridas S."/>
            <person name="Chen C."/>
            <person name="Bauer D."/>
            <person name="Andreopoulos W."/>
            <person name="Pangilinan J."/>
            <person name="LaButti K."/>
            <person name="Riley R."/>
            <person name="Lipzen A."/>
            <person name="Clum A."/>
            <person name="Drula E."/>
            <person name="Henrissat B."/>
            <person name="Kohler A."/>
            <person name="Grigoriev I.V."/>
            <person name="Martin F.M."/>
            <person name="Hacquard S."/>
        </authorList>
    </citation>
    <scope>NUCLEOTIDE SEQUENCE</scope>
    <source>
        <strain evidence="1">MPI-SDFR-AT-0117</strain>
    </source>
</reference>
<comment type="caution">
    <text evidence="1">The sequence shown here is derived from an EMBL/GenBank/DDBJ whole genome shotgun (WGS) entry which is preliminary data.</text>
</comment>
<evidence type="ECO:0000313" key="2">
    <source>
        <dbReference type="Proteomes" id="UP000770015"/>
    </source>
</evidence>
<dbReference type="EMBL" id="JAGSXJ010000003">
    <property type="protein sequence ID" value="KAH6694048.1"/>
    <property type="molecule type" value="Genomic_DNA"/>
</dbReference>
<name>A0A9P8VKU8_9PEZI</name>
<dbReference type="OrthoDB" id="10367376at2759"/>
<organism evidence="1 2">
    <name type="scientific">Plectosphaerella plurivora</name>
    <dbReference type="NCBI Taxonomy" id="936078"/>
    <lineage>
        <taxon>Eukaryota</taxon>
        <taxon>Fungi</taxon>
        <taxon>Dikarya</taxon>
        <taxon>Ascomycota</taxon>
        <taxon>Pezizomycotina</taxon>
        <taxon>Sordariomycetes</taxon>
        <taxon>Hypocreomycetidae</taxon>
        <taxon>Glomerellales</taxon>
        <taxon>Plectosphaerellaceae</taxon>
        <taxon>Plectosphaerella</taxon>
    </lineage>
</organism>
<sequence>MTSEDAARTMPIRMLAERLIKQALDECRARANVRDLKEDPNYTDWVAVTNDNVFATIDHCMKQVIVPHDPVGPLPVETQDLAEGLRLRKKNNALILKAYTSPQIYGLLHLLKWEIKKHCKEEFASPMLLTDPPMDDSVDMFDDNDRFVDHAAEQRMAEFISTANMEEKRLRNFKALPSFHHFWVFIAYIDSEGETCSSMHYFPKNVEHREFFAKIHLLYVKNVPEKNGVSLERTLAECHKGADFILECLGEHMSLLQQAEARRIKNLLVKYGKTLKNEYAVRVSYAQDTGPAISKGQWETVDSFVGGRIFRDVMAKLRQRNGHRDDIRLYIRKSWQPQLAESARAIDLLQKEVFKTMSRHFDSGNCLLVQV</sequence>
<accession>A0A9P8VKU8</accession>
<gene>
    <name evidence="1" type="ORF">F5X68DRAFT_228446</name>
</gene>
<protein>
    <submittedName>
        <fullName evidence="1">Uncharacterized protein</fullName>
    </submittedName>
</protein>